<dbReference type="OrthoDB" id="7053134at2"/>
<evidence type="ECO:0000259" key="7">
    <source>
        <dbReference type="PROSITE" id="PS50850"/>
    </source>
</evidence>
<dbReference type="CDD" id="cd06173">
    <property type="entry name" value="MFS_MefA_like"/>
    <property type="match status" value="1"/>
</dbReference>
<dbReference type="GO" id="GO:0005886">
    <property type="term" value="C:plasma membrane"/>
    <property type="evidence" value="ECO:0007669"/>
    <property type="project" value="UniProtKB-SubCell"/>
</dbReference>
<dbReference type="InterPro" id="IPR020846">
    <property type="entry name" value="MFS_dom"/>
</dbReference>
<keyword evidence="3 6" id="KW-0812">Transmembrane</keyword>
<evidence type="ECO:0000256" key="5">
    <source>
        <dbReference type="ARBA" id="ARBA00023136"/>
    </source>
</evidence>
<feature type="transmembrane region" description="Helical" evidence="6">
    <location>
        <begin position="151"/>
        <end position="172"/>
    </location>
</feature>
<gene>
    <name evidence="8" type="ordered locus">Plav_0854</name>
</gene>
<evidence type="ECO:0000313" key="9">
    <source>
        <dbReference type="Proteomes" id="UP000006377"/>
    </source>
</evidence>
<feature type="transmembrane region" description="Helical" evidence="6">
    <location>
        <begin position="57"/>
        <end position="74"/>
    </location>
</feature>
<dbReference type="Pfam" id="PF07690">
    <property type="entry name" value="MFS_1"/>
    <property type="match status" value="1"/>
</dbReference>
<dbReference type="EMBL" id="CP000774">
    <property type="protein sequence ID" value="ABS62477.1"/>
    <property type="molecule type" value="Genomic_DNA"/>
</dbReference>
<feature type="transmembrane region" description="Helical" evidence="6">
    <location>
        <begin position="112"/>
        <end position="130"/>
    </location>
</feature>
<dbReference type="eggNOG" id="COG2814">
    <property type="taxonomic scope" value="Bacteria"/>
</dbReference>
<keyword evidence="2" id="KW-1003">Cell membrane</keyword>
<dbReference type="Gene3D" id="1.20.1250.20">
    <property type="entry name" value="MFS general substrate transporter like domains"/>
    <property type="match status" value="1"/>
</dbReference>
<dbReference type="KEGG" id="pla:Plav_0854"/>
<dbReference type="RefSeq" id="WP_012109727.1">
    <property type="nucleotide sequence ID" value="NC_009719.1"/>
</dbReference>
<evidence type="ECO:0000256" key="2">
    <source>
        <dbReference type="ARBA" id="ARBA00022475"/>
    </source>
</evidence>
<feature type="transmembrane region" description="Helical" evidence="6">
    <location>
        <begin position="22"/>
        <end position="45"/>
    </location>
</feature>
<feature type="transmembrane region" description="Helical" evidence="6">
    <location>
        <begin position="220"/>
        <end position="253"/>
    </location>
</feature>
<accession>A7HRE4</accession>
<organism evidence="8 9">
    <name type="scientific">Parvibaculum lavamentivorans (strain DS-1 / DSM 13023 / NCIMB 13966)</name>
    <dbReference type="NCBI Taxonomy" id="402881"/>
    <lineage>
        <taxon>Bacteria</taxon>
        <taxon>Pseudomonadati</taxon>
        <taxon>Pseudomonadota</taxon>
        <taxon>Alphaproteobacteria</taxon>
        <taxon>Hyphomicrobiales</taxon>
        <taxon>Parvibaculaceae</taxon>
        <taxon>Parvibaculum</taxon>
    </lineage>
</organism>
<feature type="transmembrane region" description="Helical" evidence="6">
    <location>
        <begin position="86"/>
        <end position="106"/>
    </location>
</feature>
<feature type="domain" description="Major facilitator superfamily (MFS) profile" evidence="7">
    <location>
        <begin position="227"/>
        <end position="416"/>
    </location>
</feature>
<feature type="transmembrane region" description="Helical" evidence="6">
    <location>
        <begin position="265"/>
        <end position="286"/>
    </location>
</feature>
<dbReference type="InterPro" id="IPR036259">
    <property type="entry name" value="MFS_trans_sf"/>
</dbReference>
<dbReference type="GO" id="GO:0022857">
    <property type="term" value="F:transmembrane transporter activity"/>
    <property type="evidence" value="ECO:0007669"/>
    <property type="project" value="InterPro"/>
</dbReference>
<evidence type="ECO:0000256" key="4">
    <source>
        <dbReference type="ARBA" id="ARBA00022989"/>
    </source>
</evidence>
<feature type="transmembrane region" description="Helical" evidence="6">
    <location>
        <begin position="359"/>
        <end position="382"/>
    </location>
</feature>
<keyword evidence="5 6" id="KW-0472">Membrane</keyword>
<dbReference type="PANTHER" id="PTHR23513">
    <property type="entry name" value="INTEGRAL MEMBRANE EFFLUX PROTEIN-RELATED"/>
    <property type="match status" value="1"/>
</dbReference>
<dbReference type="PANTHER" id="PTHR23513:SF11">
    <property type="entry name" value="STAPHYLOFERRIN A TRANSPORTER"/>
    <property type="match status" value="1"/>
</dbReference>
<dbReference type="STRING" id="402881.Plav_0854"/>
<dbReference type="AlphaFoldDB" id="A7HRE4"/>
<proteinExistence type="predicted"/>
<dbReference type="HOGENOM" id="CLU_034180_17_2_5"/>
<dbReference type="InterPro" id="IPR011701">
    <property type="entry name" value="MFS"/>
</dbReference>
<evidence type="ECO:0000256" key="1">
    <source>
        <dbReference type="ARBA" id="ARBA00004651"/>
    </source>
</evidence>
<sequence length="416" mass="44386">MSSVPAATPETETAARQRRLQLYLGGQASWFISLGIQFVIFPFLVTQVLHEPAARVGIAQMSLMAPSLLFMLLGGTVADHSDARRILIRVHLFATVPPLLLATVYLTGHLTYAILIVYALAMGTLAAFAIPARDSALTRVAETNIQQAVTLAMGVQMGSQLVGMLIAALAAITGTPALLFFQAAVMLAGFWAAVKLAPLPPTNLAATVGRFAQIVDGLKSAAGIPIVATVIALNFAVGLFYVGSFLVVLPLMIRDIYQSTSSEFTLKFALINICFWGGTIVVNLALLRIGHIGHRGRLMMGSLASGLIILALFHFHMPFWLVCLLVFWWGMGAGTTMTMGRTIVQMAAPESHRARVLSAYQLGFSGGAPLGALMMGLLVGWLGIFDAVLVPATIMVGILALLYFLSPIWSYKAAAD</sequence>
<dbReference type="Proteomes" id="UP000006377">
    <property type="component" value="Chromosome"/>
</dbReference>
<comment type="subcellular location">
    <subcellularLocation>
        <location evidence="1">Cell membrane</location>
        <topology evidence="1">Multi-pass membrane protein</topology>
    </subcellularLocation>
</comment>
<keyword evidence="4 6" id="KW-1133">Transmembrane helix</keyword>
<reference evidence="8 9" key="1">
    <citation type="journal article" date="2011" name="Stand. Genomic Sci.">
        <title>Complete genome sequence of Parvibaculum lavamentivorans type strain (DS-1(T)).</title>
        <authorList>
            <person name="Schleheck D."/>
            <person name="Weiss M."/>
            <person name="Pitluck S."/>
            <person name="Bruce D."/>
            <person name="Land M.L."/>
            <person name="Han S."/>
            <person name="Saunders E."/>
            <person name="Tapia R."/>
            <person name="Detter C."/>
            <person name="Brettin T."/>
            <person name="Han J."/>
            <person name="Woyke T."/>
            <person name="Goodwin L."/>
            <person name="Pennacchio L."/>
            <person name="Nolan M."/>
            <person name="Cook A.M."/>
            <person name="Kjelleberg S."/>
            <person name="Thomas T."/>
        </authorList>
    </citation>
    <scope>NUCLEOTIDE SEQUENCE [LARGE SCALE GENOMIC DNA]</scope>
    <source>
        <strain evidence="9">DS-1 / DSM 13023 / NCIMB 13966</strain>
    </source>
</reference>
<dbReference type="PROSITE" id="PS50850">
    <property type="entry name" value="MFS"/>
    <property type="match status" value="1"/>
</dbReference>
<evidence type="ECO:0000313" key="8">
    <source>
        <dbReference type="EMBL" id="ABS62477.1"/>
    </source>
</evidence>
<keyword evidence="9" id="KW-1185">Reference proteome</keyword>
<name>A7HRE4_PARL1</name>
<evidence type="ECO:0000256" key="6">
    <source>
        <dbReference type="SAM" id="Phobius"/>
    </source>
</evidence>
<evidence type="ECO:0000256" key="3">
    <source>
        <dbReference type="ARBA" id="ARBA00022692"/>
    </source>
</evidence>
<feature type="transmembrane region" description="Helical" evidence="6">
    <location>
        <begin position="388"/>
        <end position="405"/>
    </location>
</feature>
<protein>
    <submittedName>
        <fullName evidence="8">Major facilitator superfamily MFS_1</fullName>
    </submittedName>
</protein>
<dbReference type="SUPFAM" id="SSF103473">
    <property type="entry name" value="MFS general substrate transporter"/>
    <property type="match status" value="1"/>
</dbReference>